<name>A0A6A5KMQ0_9PLEO</name>
<keyword evidence="1" id="KW-0479">Metal-binding</keyword>
<dbReference type="GO" id="GO:0000981">
    <property type="term" value="F:DNA-binding transcription factor activity, RNA polymerase II-specific"/>
    <property type="evidence" value="ECO:0007669"/>
    <property type="project" value="InterPro"/>
</dbReference>
<keyword evidence="6" id="KW-1185">Reference proteome</keyword>
<dbReference type="GO" id="GO:0008270">
    <property type="term" value="F:zinc ion binding"/>
    <property type="evidence" value="ECO:0007669"/>
    <property type="project" value="InterPro"/>
</dbReference>
<feature type="region of interest" description="Disordered" evidence="3">
    <location>
        <begin position="126"/>
        <end position="173"/>
    </location>
</feature>
<evidence type="ECO:0000313" key="6">
    <source>
        <dbReference type="Proteomes" id="UP000800040"/>
    </source>
</evidence>
<evidence type="ECO:0000256" key="2">
    <source>
        <dbReference type="ARBA" id="ARBA00023242"/>
    </source>
</evidence>
<protein>
    <recommendedName>
        <fullName evidence="4">Zn(2)-C6 fungal-type domain-containing protein</fullName>
    </recommendedName>
</protein>
<dbReference type="GO" id="GO:0003677">
    <property type="term" value="F:DNA binding"/>
    <property type="evidence" value="ECO:0007669"/>
    <property type="project" value="InterPro"/>
</dbReference>
<feature type="domain" description="Zn(2)-C6 fungal-type" evidence="4">
    <location>
        <begin position="55"/>
        <end position="85"/>
    </location>
</feature>
<feature type="compositionally biased region" description="Basic and acidic residues" evidence="3">
    <location>
        <begin position="1"/>
        <end position="12"/>
    </location>
</feature>
<dbReference type="SMART" id="SM00066">
    <property type="entry name" value="GAL4"/>
    <property type="match status" value="1"/>
</dbReference>
<accession>A0A6A5KMQ0</accession>
<evidence type="ECO:0000256" key="3">
    <source>
        <dbReference type="SAM" id="MobiDB-lite"/>
    </source>
</evidence>
<dbReference type="CDD" id="cd14724">
    <property type="entry name" value="ZIP_Gal4-like_1"/>
    <property type="match status" value="1"/>
</dbReference>
<dbReference type="PROSITE" id="PS00463">
    <property type="entry name" value="ZN2_CY6_FUNGAL_1"/>
    <property type="match status" value="1"/>
</dbReference>
<dbReference type="CDD" id="cd00067">
    <property type="entry name" value="GAL4"/>
    <property type="match status" value="1"/>
</dbReference>
<dbReference type="OrthoDB" id="4456959at2759"/>
<dbReference type="CDD" id="cd12148">
    <property type="entry name" value="fungal_TF_MHR"/>
    <property type="match status" value="1"/>
</dbReference>
<dbReference type="Pfam" id="PF00172">
    <property type="entry name" value="Zn_clus"/>
    <property type="match status" value="1"/>
</dbReference>
<dbReference type="Gene3D" id="4.10.240.10">
    <property type="entry name" value="Zn(2)-C6 fungal-type DNA-binding domain"/>
    <property type="match status" value="1"/>
</dbReference>
<dbReference type="EMBL" id="ML975265">
    <property type="protein sequence ID" value="KAF1837112.1"/>
    <property type="molecule type" value="Genomic_DNA"/>
</dbReference>
<dbReference type="PROSITE" id="PS50048">
    <property type="entry name" value="ZN2_CY6_FUNGAL_2"/>
    <property type="match status" value="1"/>
</dbReference>
<dbReference type="InterPro" id="IPR001138">
    <property type="entry name" value="Zn2Cys6_DnaBD"/>
</dbReference>
<keyword evidence="2" id="KW-0539">Nucleus</keyword>
<sequence>MTTKRPSDDDANHLVNKSQRIEHADAGGGEQRPSSSDFSGSVKKKLADSKRTGQACDRCKVRKIRCDGRPGGCTPCEQNRTPCRTTDRITGRATVRGHAEAMESENSYLRAQIADLQAQLKENGVEPRAPPAYNALSPPSHPWSSSPNDGQSWSEGPRRTSTSPMPGYAPAASVAKSESLPQFKHGSIGDNYLGVAAGDALLSHIKGTSLSIFGTEIDITDFMTGETEYESSPMSYTTLVNISMGGQPVGAPRLPPSNELQEYAMWYLRSLNPYTMLVDKPTFMELIWRFGNEKDFTPSAPQLVTVHMMLATIMYQIAIRNNQQGDSSMMENSHAHYQYALSFYKQLVLSEHGWQDVQALAMICHHLRNFPKPGAACIMTSQVFLLALQLGLHRSVKVWADGTEKMSKLDIEMRKRIFWTLQALQLNLNGKLGRPIPISNDDIDVEFPEPMNDCLPGEEARLDSFHRCSFQVGIQIAKYTVWELELYKTIYAVRHSPHAYVEALKRLSAGIQRWKEELPFELRDPSRATEDDHIFTLYLEYWHRAFHLLLHHPAVCRSTDPAILNSNMDKCLDAAKKMLHNCTEMMNKKSLDIPWINTVVYIAAAFTTLFISSMRQERMSPVEMTKLKGDMAAWVNVLGECDHFLGSGKSLKHAIARIIDQSLGNINDSIVKRTATESLARVAMHRSNASSSVYDNGTYRDQYTTAVSGPTDPALTAQSAAYNGLAASASHPYNQGAPMTLPPQTNRTYDQQTYSGPDDTGLIQTHAAALAAASSSISQPPNDAYAYSHAQVANNGHQPAYTANAYTAQDWSQWTRAYMQPQQSQPGEYLNSATTLMTLVRDAGSQGTGSDSQGLVQTSEMHGPLLNRWPEISFPNAANGANGSGRMGPQ</sequence>
<dbReference type="PANTHER" id="PTHR46910:SF4">
    <property type="entry name" value="ZN(2)-C6 FUNGAL-TYPE DOMAIN-CONTAINING PROTEIN"/>
    <property type="match status" value="1"/>
</dbReference>
<dbReference type="GO" id="GO:0006351">
    <property type="term" value="P:DNA-templated transcription"/>
    <property type="evidence" value="ECO:0007669"/>
    <property type="project" value="InterPro"/>
</dbReference>
<dbReference type="InterPro" id="IPR036864">
    <property type="entry name" value="Zn2-C6_fun-type_DNA-bd_sf"/>
</dbReference>
<feature type="compositionally biased region" description="Polar residues" evidence="3">
    <location>
        <begin position="148"/>
        <end position="164"/>
    </location>
</feature>
<organism evidence="5 6">
    <name type="scientific">Decorospora gaudefroyi</name>
    <dbReference type="NCBI Taxonomy" id="184978"/>
    <lineage>
        <taxon>Eukaryota</taxon>
        <taxon>Fungi</taxon>
        <taxon>Dikarya</taxon>
        <taxon>Ascomycota</taxon>
        <taxon>Pezizomycotina</taxon>
        <taxon>Dothideomycetes</taxon>
        <taxon>Pleosporomycetidae</taxon>
        <taxon>Pleosporales</taxon>
        <taxon>Pleosporineae</taxon>
        <taxon>Pleosporaceae</taxon>
        <taxon>Decorospora</taxon>
    </lineage>
</organism>
<evidence type="ECO:0000256" key="1">
    <source>
        <dbReference type="ARBA" id="ARBA00022723"/>
    </source>
</evidence>
<dbReference type="SMART" id="SM00906">
    <property type="entry name" value="Fungal_trans"/>
    <property type="match status" value="1"/>
</dbReference>
<feature type="region of interest" description="Disordered" evidence="3">
    <location>
        <begin position="1"/>
        <end position="54"/>
    </location>
</feature>
<dbReference type="SUPFAM" id="SSF57701">
    <property type="entry name" value="Zn2/Cys6 DNA-binding domain"/>
    <property type="match status" value="1"/>
</dbReference>
<proteinExistence type="predicted"/>
<reference evidence="5" key="1">
    <citation type="submission" date="2020-01" db="EMBL/GenBank/DDBJ databases">
        <authorList>
            <consortium name="DOE Joint Genome Institute"/>
            <person name="Haridas S."/>
            <person name="Albert R."/>
            <person name="Binder M."/>
            <person name="Bloem J."/>
            <person name="Labutti K."/>
            <person name="Salamov A."/>
            <person name="Andreopoulos B."/>
            <person name="Baker S.E."/>
            <person name="Barry K."/>
            <person name="Bills G."/>
            <person name="Bluhm B.H."/>
            <person name="Cannon C."/>
            <person name="Castanera R."/>
            <person name="Culley D.E."/>
            <person name="Daum C."/>
            <person name="Ezra D."/>
            <person name="Gonzalez J.B."/>
            <person name="Henrissat B."/>
            <person name="Kuo A."/>
            <person name="Liang C."/>
            <person name="Lipzen A."/>
            <person name="Lutzoni F."/>
            <person name="Magnuson J."/>
            <person name="Mondo S."/>
            <person name="Nolan M."/>
            <person name="Ohm R."/>
            <person name="Pangilinan J."/>
            <person name="Park H.-J."/>
            <person name="Ramirez L."/>
            <person name="Alfaro M."/>
            <person name="Sun H."/>
            <person name="Tritt A."/>
            <person name="Yoshinaga Y."/>
            <person name="Zwiers L.-H."/>
            <person name="Turgeon B.G."/>
            <person name="Goodwin S.B."/>
            <person name="Spatafora J.W."/>
            <person name="Crous P.W."/>
            <person name="Grigoriev I.V."/>
        </authorList>
    </citation>
    <scope>NUCLEOTIDE SEQUENCE</scope>
    <source>
        <strain evidence="5">P77</strain>
    </source>
</reference>
<gene>
    <name evidence="5" type="ORF">BDW02DRAFT_566351</name>
</gene>
<dbReference type="InterPro" id="IPR050987">
    <property type="entry name" value="AtrR-like"/>
</dbReference>
<dbReference type="InterPro" id="IPR007219">
    <property type="entry name" value="XnlR_reg_dom"/>
</dbReference>
<dbReference type="Pfam" id="PF04082">
    <property type="entry name" value="Fungal_trans"/>
    <property type="match status" value="1"/>
</dbReference>
<evidence type="ECO:0000259" key="4">
    <source>
        <dbReference type="PROSITE" id="PS50048"/>
    </source>
</evidence>
<evidence type="ECO:0000313" key="5">
    <source>
        <dbReference type="EMBL" id="KAF1837112.1"/>
    </source>
</evidence>
<dbReference type="PANTHER" id="PTHR46910">
    <property type="entry name" value="TRANSCRIPTION FACTOR PDR1"/>
    <property type="match status" value="1"/>
</dbReference>
<dbReference type="AlphaFoldDB" id="A0A6A5KMQ0"/>
<dbReference type="Proteomes" id="UP000800040">
    <property type="component" value="Unassembled WGS sequence"/>
</dbReference>